<dbReference type="Pfam" id="PF06398">
    <property type="entry name" value="Pex24p"/>
    <property type="match status" value="1"/>
</dbReference>
<keyword evidence="9" id="KW-1185">Reference proteome</keyword>
<dbReference type="PANTHER" id="PTHR31679">
    <property type="entry name" value="PEROXISOMAL MEMBRANE PROTEIN PEX30-RELATED"/>
    <property type="match status" value="1"/>
</dbReference>
<comment type="caution">
    <text evidence="8">The sequence shown here is derived from an EMBL/GenBank/DDBJ whole genome shotgun (WGS) entry which is preliminary data.</text>
</comment>
<reference evidence="8 9" key="1">
    <citation type="journal article" date="2011" name="J. Gen. Appl. Microbiol.">
        <title>Draft genome sequencing of the enigmatic yeast Saitoella complicata.</title>
        <authorList>
            <person name="Nishida H."/>
            <person name="Hamamoto M."/>
            <person name="Sugiyama J."/>
        </authorList>
    </citation>
    <scope>NUCLEOTIDE SEQUENCE [LARGE SCALE GENOMIC DNA]</scope>
    <source>
        <strain evidence="8 9">NRRL Y-17804</strain>
    </source>
</reference>
<feature type="compositionally biased region" description="Basic and acidic residues" evidence="5">
    <location>
        <begin position="449"/>
        <end position="458"/>
    </location>
</feature>
<comment type="subcellular location">
    <subcellularLocation>
        <location evidence="1">Endomembrane system</location>
        <topology evidence="1">Multi-pass membrane protein</topology>
    </subcellularLocation>
</comment>
<evidence type="ECO:0000256" key="2">
    <source>
        <dbReference type="ARBA" id="ARBA00022692"/>
    </source>
</evidence>
<dbReference type="InterPro" id="IPR052646">
    <property type="entry name" value="Peroxisomal_PEX28-32"/>
</dbReference>
<dbReference type="OMA" id="PPFYILT"/>
<keyword evidence="4 6" id="KW-0472">Membrane</keyword>
<feature type="region of interest" description="Disordered" evidence="5">
    <location>
        <begin position="449"/>
        <end position="472"/>
    </location>
</feature>
<reference evidence="8 9" key="3">
    <citation type="journal article" date="2015" name="Genome Announc.">
        <title>Draft Genome Sequence of the Archiascomycetous Yeast Saitoella complicata.</title>
        <authorList>
            <person name="Yamauchi K."/>
            <person name="Kondo S."/>
            <person name="Hamamoto M."/>
            <person name="Takahashi Y."/>
            <person name="Ogura Y."/>
            <person name="Hayashi T."/>
            <person name="Nishida H."/>
        </authorList>
    </citation>
    <scope>NUCLEOTIDE SEQUENCE [LARGE SCALE GENOMIC DNA]</scope>
    <source>
        <strain evidence="8 9">NRRL Y-17804</strain>
    </source>
</reference>
<proteinExistence type="predicted"/>
<dbReference type="GO" id="GO:0012505">
    <property type="term" value="C:endomembrane system"/>
    <property type="evidence" value="ECO:0007669"/>
    <property type="project" value="UniProtKB-SubCell"/>
</dbReference>
<evidence type="ECO:0000256" key="3">
    <source>
        <dbReference type="ARBA" id="ARBA00022989"/>
    </source>
</evidence>
<dbReference type="Proteomes" id="UP000033140">
    <property type="component" value="Unassembled WGS sequence"/>
</dbReference>
<keyword evidence="2 6" id="KW-0812">Transmembrane</keyword>
<reference evidence="8 9" key="2">
    <citation type="journal article" date="2014" name="J. Gen. Appl. Microbiol.">
        <title>The early diverging ascomycetous budding yeast Saitoella complicata has three histone deacetylases belonging to the Clr6, Hos2, and Rpd3 lineages.</title>
        <authorList>
            <person name="Nishida H."/>
            <person name="Matsumoto T."/>
            <person name="Kondo S."/>
            <person name="Hamamoto M."/>
            <person name="Yoshikawa H."/>
        </authorList>
    </citation>
    <scope>NUCLEOTIDE SEQUENCE [LARGE SCALE GENOMIC DNA]</scope>
    <source>
        <strain evidence="8 9">NRRL Y-17804</strain>
    </source>
</reference>
<keyword evidence="3 6" id="KW-1133">Transmembrane helix</keyword>
<dbReference type="EMBL" id="BACD03000038">
    <property type="protein sequence ID" value="GAO50878.1"/>
    <property type="molecule type" value="Genomic_DNA"/>
</dbReference>
<dbReference type="STRING" id="698492.A0A0E9NM65"/>
<evidence type="ECO:0000313" key="9">
    <source>
        <dbReference type="Proteomes" id="UP000033140"/>
    </source>
</evidence>
<evidence type="ECO:0000313" key="8">
    <source>
        <dbReference type="EMBL" id="GAO50878.1"/>
    </source>
</evidence>
<dbReference type="GO" id="GO:0005778">
    <property type="term" value="C:peroxisomal membrane"/>
    <property type="evidence" value="ECO:0007669"/>
    <property type="project" value="UniProtKB-ARBA"/>
</dbReference>
<feature type="compositionally biased region" description="Polar residues" evidence="5">
    <location>
        <begin position="460"/>
        <end position="472"/>
    </location>
</feature>
<evidence type="ECO:0000259" key="7">
    <source>
        <dbReference type="SMART" id="SM00693"/>
    </source>
</evidence>
<feature type="transmembrane region" description="Helical" evidence="6">
    <location>
        <begin position="92"/>
        <end position="117"/>
    </location>
</feature>
<dbReference type="InterPro" id="IPR006614">
    <property type="entry name" value="Peroxin/Ferlin"/>
</dbReference>
<protein>
    <recommendedName>
        <fullName evidence="7">Peroxin/Ferlin domain-containing protein</fullName>
    </recommendedName>
</protein>
<dbReference type="AlphaFoldDB" id="A0A0E9NM65"/>
<dbReference type="GO" id="GO:0007031">
    <property type="term" value="P:peroxisome organization"/>
    <property type="evidence" value="ECO:0007669"/>
    <property type="project" value="TreeGrafter"/>
</dbReference>
<evidence type="ECO:0000256" key="6">
    <source>
        <dbReference type="SAM" id="Phobius"/>
    </source>
</evidence>
<name>A0A0E9NM65_SAICN</name>
<gene>
    <name evidence="8" type="ORF">G7K_4997-t1</name>
</gene>
<evidence type="ECO:0000256" key="1">
    <source>
        <dbReference type="ARBA" id="ARBA00004127"/>
    </source>
</evidence>
<dbReference type="InterPro" id="IPR010482">
    <property type="entry name" value="TECPR1-like_DysF"/>
</dbReference>
<evidence type="ECO:0000256" key="5">
    <source>
        <dbReference type="SAM" id="MobiDB-lite"/>
    </source>
</evidence>
<feature type="domain" description="Peroxin/Ferlin" evidence="7">
    <location>
        <begin position="284"/>
        <end position="360"/>
    </location>
</feature>
<sequence length="472" mass="53784">MAAVHTEWVGSIMKQANQPKRTYAVFSTPDSDQDSAVSTTKRASLSTDPAVIRALARAGPLIDAVNVVLACITWTHDAAYSSFLVVCGWTVFILYADFVLVYGLNLIPISWIIWTYLRRNAGRRRRSMVEVDSAPKTTTQIDLDRISEQTDLLYARLALIREPLYRLISFLDWTKNPGTTYLIAVRLACLTPIWFTLVKALFAPRMVVLVLGLVFFTWFSVPTKTIRQIMWRNPSVRRLASVIVGVDFEIIKTVAGVTRAREGSIGAPPGLIRVATFQDKDYETVRFKHIVWENQRRWIGLGWTANLFPHERSPWTDDYGETCADLKSFKLPDEKILPVAGNKVRVAKWNWVPNEEWKTEVTKDSDADGWVYTDNKWRNPTPREEFGKYTRRRKWYRHADLFEEVREFGVIAPTEDAKSETAEEEATVFGAREAHEHAIEVALEQALSEESKASDRDSFATVSSADAQVHFT</sequence>
<feature type="transmembrane region" description="Helical" evidence="6">
    <location>
        <begin position="203"/>
        <end position="221"/>
    </location>
</feature>
<accession>A0A0E9NM65</accession>
<dbReference type="PANTHER" id="PTHR31679:SF2">
    <property type="entry name" value="PEROXISOMAL MEMBRANE PROTEIN PEX30-RELATED"/>
    <property type="match status" value="1"/>
</dbReference>
<dbReference type="SMART" id="SM00693">
    <property type="entry name" value="DysFN"/>
    <property type="match status" value="1"/>
</dbReference>
<organism evidence="8 9">
    <name type="scientific">Saitoella complicata (strain BCRC 22490 / CBS 7301 / JCM 7358 / NBRC 10748 / NRRL Y-17804)</name>
    <dbReference type="NCBI Taxonomy" id="698492"/>
    <lineage>
        <taxon>Eukaryota</taxon>
        <taxon>Fungi</taxon>
        <taxon>Dikarya</taxon>
        <taxon>Ascomycota</taxon>
        <taxon>Taphrinomycotina</taxon>
        <taxon>Taphrinomycotina incertae sedis</taxon>
        <taxon>Saitoella</taxon>
    </lineage>
</organism>
<evidence type="ECO:0000256" key="4">
    <source>
        <dbReference type="ARBA" id="ARBA00023136"/>
    </source>
</evidence>